<evidence type="ECO:0000313" key="3">
    <source>
        <dbReference type="Proteomes" id="UP000669179"/>
    </source>
</evidence>
<keyword evidence="1" id="KW-0472">Membrane</keyword>
<accession>A0A939PPQ7</accession>
<feature type="transmembrane region" description="Helical" evidence="1">
    <location>
        <begin position="476"/>
        <end position="493"/>
    </location>
</feature>
<dbReference type="AlphaFoldDB" id="A0A939PPQ7"/>
<feature type="transmembrane region" description="Helical" evidence="1">
    <location>
        <begin position="724"/>
        <end position="742"/>
    </location>
</feature>
<evidence type="ECO:0008006" key="4">
    <source>
        <dbReference type="Google" id="ProtNLM"/>
    </source>
</evidence>
<feature type="transmembrane region" description="Helical" evidence="1">
    <location>
        <begin position="317"/>
        <end position="336"/>
    </location>
</feature>
<feature type="transmembrane region" description="Helical" evidence="1">
    <location>
        <begin position="415"/>
        <end position="432"/>
    </location>
</feature>
<feature type="transmembrane region" description="Helical" evidence="1">
    <location>
        <begin position="80"/>
        <end position="103"/>
    </location>
</feature>
<comment type="caution">
    <text evidence="2">The sequence shown here is derived from an EMBL/GenBank/DDBJ whole genome shotgun (WGS) entry which is preliminary data.</text>
</comment>
<protein>
    <recommendedName>
        <fullName evidence="4">DUF2157 domain-containing protein</fullName>
    </recommendedName>
</protein>
<evidence type="ECO:0000256" key="1">
    <source>
        <dbReference type="SAM" id="Phobius"/>
    </source>
</evidence>
<feature type="transmembrane region" description="Helical" evidence="1">
    <location>
        <begin position="525"/>
        <end position="544"/>
    </location>
</feature>
<feature type="transmembrane region" description="Helical" evidence="1">
    <location>
        <begin position="389"/>
        <end position="408"/>
    </location>
</feature>
<keyword evidence="1" id="KW-1133">Transmembrane helix</keyword>
<gene>
    <name evidence="2" type="ORF">J4573_38040</name>
</gene>
<name>A0A939PPQ7_9ACTN</name>
<feature type="transmembrane region" description="Helical" evidence="1">
    <location>
        <begin position="273"/>
        <end position="290"/>
    </location>
</feature>
<feature type="transmembrane region" description="Helical" evidence="1">
    <location>
        <begin position="166"/>
        <end position="185"/>
    </location>
</feature>
<keyword evidence="3" id="KW-1185">Reference proteome</keyword>
<dbReference type="EMBL" id="JAGEOJ010000018">
    <property type="protein sequence ID" value="MBO2452944.1"/>
    <property type="molecule type" value="Genomic_DNA"/>
</dbReference>
<dbReference type="RefSeq" id="WP_208260967.1">
    <property type="nucleotide sequence ID" value="NZ_JAGEOJ010000018.1"/>
</dbReference>
<feature type="transmembrane region" description="Helical" evidence="1">
    <location>
        <begin position="695"/>
        <end position="712"/>
    </location>
</feature>
<dbReference type="InterPro" id="IPR058062">
    <property type="entry name" value="SCO7613_C"/>
</dbReference>
<proteinExistence type="predicted"/>
<feature type="transmembrane region" description="Helical" evidence="1">
    <location>
        <begin position="134"/>
        <end position="154"/>
    </location>
</feature>
<evidence type="ECO:0000313" key="2">
    <source>
        <dbReference type="EMBL" id="MBO2452944.1"/>
    </source>
</evidence>
<feature type="transmembrane region" description="Helical" evidence="1">
    <location>
        <begin position="217"/>
        <end position="236"/>
    </location>
</feature>
<feature type="transmembrane region" description="Helical" evidence="1">
    <location>
        <begin position="438"/>
        <end position="464"/>
    </location>
</feature>
<organism evidence="2 3">
    <name type="scientific">Actinomadura barringtoniae</name>
    <dbReference type="NCBI Taxonomy" id="1427535"/>
    <lineage>
        <taxon>Bacteria</taxon>
        <taxon>Bacillati</taxon>
        <taxon>Actinomycetota</taxon>
        <taxon>Actinomycetes</taxon>
        <taxon>Streptosporangiales</taxon>
        <taxon>Thermomonosporaceae</taxon>
        <taxon>Actinomadura</taxon>
    </lineage>
</organism>
<dbReference type="Proteomes" id="UP000669179">
    <property type="component" value="Unassembled WGS sequence"/>
</dbReference>
<feature type="transmembrane region" description="Helical" evidence="1">
    <location>
        <begin position="499"/>
        <end position="518"/>
    </location>
</feature>
<feature type="transmembrane region" description="Helical" evidence="1">
    <location>
        <begin position="109"/>
        <end position="127"/>
    </location>
</feature>
<feature type="transmembrane region" description="Helical" evidence="1">
    <location>
        <begin position="295"/>
        <end position="311"/>
    </location>
</feature>
<feature type="transmembrane region" description="Helical" evidence="1">
    <location>
        <begin position="192"/>
        <end position="211"/>
    </location>
</feature>
<sequence length="760" mass="77777">MVGPAAQELRTVDQKLAVLNERRSVLLAHLYSVAPNAGPAVWPNAWSMGWPNAGPMGWAPRPPRADGQTDVSRMGVRNALLSLGGVLLGIAAMVFTVISWGSLSLGGRALVLATLTGVALWSVWPLAKRGLTATAETIAVVGLLLIGLECYAAYAGNLFGLHSADPVRYAAIASLGVTLYWAGYATIAPVRLAMPQAILVGQLILPLWAVSADAGTMGMAMTLLTLALADLLIRVLAKSSRTRGTASFTGLPAWVMGGLLGLGMAVTESSVESGVVLAVAAAVAMVWAVFAERRLAVGAGLLLPLGIAAALPMGHRWVAAGIAVAAIAVVGAARVLPVRVRRATEIGGLAALGVAVLGVVIGTTLTLIGPLRQDVWSGAPAVLPADMRFWMLPAAPVVLAIVAVVLALGRRTDAAPVLALAVLTIPGVPYEARPAMLVGLAALLAAWALVDRVVGITAVAVAAWTVAASLAIEQTTLATLSVVTVLAVGFAVAPALRPWAAATATAALGGTAAAYGLAYGLPVQWAAFGVLAAAGIGLAVAAWLRALPVEVVASAVGAVGIGMAVVDPLALSLALSFGGVLAFAVSLRRDRRQATWAGSMLMLAAWWVRLADTHVTSPEAYTLPVSVALLTMGWMRRRQDSGVSSWIAYGPGLASTLLPSLLVSWHEPAGLRALLLGAAALAIALIGAKARLQAPLLLGGAVLVADAARQLAPYVAEASGQLPGWVPIAAAGLALLVIGATYEHRLRDLRRLRHAVERLG</sequence>
<feature type="transmembrane region" description="Helical" evidence="1">
    <location>
        <begin position="671"/>
        <end position="688"/>
    </location>
</feature>
<keyword evidence="1" id="KW-0812">Transmembrane</keyword>
<reference evidence="2" key="1">
    <citation type="submission" date="2021-03" db="EMBL/GenBank/DDBJ databases">
        <authorList>
            <person name="Kanchanasin P."/>
            <person name="Saeng-In P."/>
            <person name="Phongsopitanun W."/>
            <person name="Yuki M."/>
            <person name="Kudo T."/>
            <person name="Ohkuma M."/>
            <person name="Tanasupawat S."/>
        </authorList>
    </citation>
    <scope>NUCLEOTIDE SEQUENCE</scope>
    <source>
        <strain evidence="2">GKU 128</strain>
    </source>
</reference>
<feature type="transmembrane region" description="Helical" evidence="1">
    <location>
        <begin position="646"/>
        <end position="665"/>
    </location>
</feature>
<feature type="transmembrane region" description="Helical" evidence="1">
    <location>
        <begin position="248"/>
        <end position="267"/>
    </location>
</feature>
<feature type="transmembrane region" description="Helical" evidence="1">
    <location>
        <begin position="556"/>
        <end position="587"/>
    </location>
</feature>
<dbReference type="NCBIfam" id="NF047321">
    <property type="entry name" value="SCO7613_CTERM"/>
    <property type="match status" value="1"/>
</dbReference>
<feature type="transmembrane region" description="Helical" evidence="1">
    <location>
        <begin position="348"/>
        <end position="369"/>
    </location>
</feature>